<dbReference type="AlphaFoldDB" id="A0A0D9XP18"/>
<protein>
    <recommendedName>
        <fullName evidence="5">RING-type domain-containing protein</fullName>
    </recommendedName>
</protein>
<sequence length="136" mass="14764">MATAAWMVGNQEAWGLFLAPRPRLADADDARLFAYLRDIAGLDDDHNDDAYRDGGFGAVPAASEAIAGLMAASVDEASRERECAVCMEDFVAGGGGEQQLRKMPCSHCFHEGCIFDWLRVSGVCPLCRHRLPSEQS</sequence>
<keyword evidence="3" id="KW-0862">Zinc</keyword>
<dbReference type="PANTHER" id="PTHR15710:SF129">
    <property type="entry name" value="RING-TYPE DOMAIN-CONTAINING PROTEIN"/>
    <property type="match status" value="1"/>
</dbReference>
<evidence type="ECO:0000313" key="6">
    <source>
        <dbReference type="EnsemblPlants" id="LPERR11G02550.1"/>
    </source>
</evidence>
<dbReference type="SUPFAM" id="SSF57850">
    <property type="entry name" value="RING/U-box"/>
    <property type="match status" value="1"/>
</dbReference>
<evidence type="ECO:0000256" key="1">
    <source>
        <dbReference type="ARBA" id="ARBA00022723"/>
    </source>
</evidence>
<evidence type="ECO:0000256" key="2">
    <source>
        <dbReference type="ARBA" id="ARBA00022771"/>
    </source>
</evidence>
<dbReference type="STRING" id="77586.A0A0D9XP18"/>
<accession>A0A0D9XP18</accession>
<dbReference type="GO" id="GO:0008270">
    <property type="term" value="F:zinc ion binding"/>
    <property type="evidence" value="ECO:0007669"/>
    <property type="project" value="UniProtKB-KW"/>
</dbReference>
<evidence type="ECO:0000256" key="3">
    <source>
        <dbReference type="ARBA" id="ARBA00022833"/>
    </source>
</evidence>
<dbReference type="Gramene" id="LPERR11G02550.1">
    <property type="protein sequence ID" value="LPERR11G02550.1"/>
    <property type="gene ID" value="LPERR11G02550"/>
</dbReference>
<keyword evidence="2 4" id="KW-0863">Zinc-finger</keyword>
<dbReference type="HOGENOM" id="CLU_1878409_0_0_1"/>
<dbReference type="Proteomes" id="UP000032180">
    <property type="component" value="Chromosome 11"/>
</dbReference>
<dbReference type="InterPro" id="IPR013083">
    <property type="entry name" value="Znf_RING/FYVE/PHD"/>
</dbReference>
<feature type="domain" description="RING-type" evidence="5">
    <location>
        <begin position="83"/>
        <end position="128"/>
    </location>
</feature>
<reference evidence="7" key="2">
    <citation type="submission" date="2013-12" db="EMBL/GenBank/DDBJ databases">
        <authorList>
            <person name="Yu Y."/>
            <person name="Lee S."/>
            <person name="de Baynast K."/>
            <person name="Wissotski M."/>
            <person name="Liu L."/>
            <person name="Talag J."/>
            <person name="Goicoechea J."/>
            <person name="Angelova A."/>
            <person name="Jetty R."/>
            <person name="Kudrna D."/>
            <person name="Golser W."/>
            <person name="Rivera L."/>
            <person name="Zhang J."/>
            <person name="Wing R."/>
        </authorList>
    </citation>
    <scope>NUCLEOTIDE SEQUENCE</scope>
</reference>
<evidence type="ECO:0000256" key="4">
    <source>
        <dbReference type="PROSITE-ProRule" id="PRU00175"/>
    </source>
</evidence>
<dbReference type="Pfam" id="PF13639">
    <property type="entry name" value="zf-RING_2"/>
    <property type="match status" value="1"/>
</dbReference>
<evidence type="ECO:0000313" key="7">
    <source>
        <dbReference type="Proteomes" id="UP000032180"/>
    </source>
</evidence>
<evidence type="ECO:0000259" key="5">
    <source>
        <dbReference type="PROSITE" id="PS50089"/>
    </source>
</evidence>
<proteinExistence type="predicted"/>
<dbReference type="GO" id="GO:0005737">
    <property type="term" value="C:cytoplasm"/>
    <property type="evidence" value="ECO:0007669"/>
    <property type="project" value="TreeGrafter"/>
</dbReference>
<dbReference type="PROSITE" id="PS50089">
    <property type="entry name" value="ZF_RING_2"/>
    <property type="match status" value="1"/>
</dbReference>
<keyword evidence="7" id="KW-1185">Reference proteome</keyword>
<dbReference type="InterPro" id="IPR001841">
    <property type="entry name" value="Znf_RING"/>
</dbReference>
<dbReference type="SMART" id="SM00184">
    <property type="entry name" value="RING"/>
    <property type="match status" value="1"/>
</dbReference>
<reference evidence="6 7" key="1">
    <citation type="submission" date="2012-08" db="EMBL/GenBank/DDBJ databases">
        <title>Oryza genome evolution.</title>
        <authorList>
            <person name="Wing R.A."/>
        </authorList>
    </citation>
    <scope>NUCLEOTIDE SEQUENCE</scope>
</reference>
<dbReference type="EnsemblPlants" id="LPERR11G02550.1">
    <property type="protein sequence ID" value="LPERR11G02550.1"/>
    <property type="gene ID" value="LPERR11G02550"/>
</dbReference>
<reference evidence="6" key="3">
    <citation type="submission" date="2015-04" db="UniProtKB">
        <authorList>
            <consortium name="EnsemblPlants"/>
        </authorList>
    </citation>
    <scope>IDENTIFICATION</scope>
</reference>
<name>A0A0D9XP18_9ORYZ</name>
<dbReference type="GO" id="GO:0016567">
    <property type="term" value="P:protein ubiquitination"/>
    <property type="evidence" value="ECO:0007669"/>
    <property type="project" value="TreeGrafter"/>
</dbReference>
<dbReference type="Gene3D" id="3.30.40.10">
    <property type="entry name" value="Zinc/RING finger domain, C3HC4 (zinc finger)"/>
    <property type="match status" value="1"/>
</dbReference>
<dbReference type="PANTHER" id="PTHR15710">
    <property type="entry name" value="E3 UBIQUITIN-PROTEIN LIGASE PRAJA"/>
    <property type="match status" value="1"/>
</dbReference>
<organism evidence="6 7">
    <name type="scientific">Leersia perrieri</name>
    <dbReference type="NCBI Taxonomy" id="77586"/>
    <lineage>
        <taxon>Eukaryota</taxon>
        <taxon>Viridiplantae</taxon>
        <taxon>Streptophyta</taxon>
        <taxon>Embryophyta</taxon>
        <taxon>Tracheophyta</taxon>
        <taxon>Spermatophyta</taxon>
        <taxon>Magnoliopsida</taxon>
        <taxon>Liliopsida</taxon>
        <taxon>Poales</taxon>
        <taxon>Poaceae</taxon>
        <taxon>BOP clade</taxon>
        <taxon>Oryzoideae</taxon>
        <taxon>Oryzeae</taxon>
        <taxon>Oryzinae</taxon>
        <taxon>Leersia</taxon>
    </lineage>
</organism>
<dbReference type="GO" id="GO:0061630">
    <property type="term" value="F:ubiquitin protein ligase activity"/>
    <property type="evidence" value="ECO:0007669"/>
    <property type="project" value="TreeGrafter"/>
</dbReference>
<dbReference type="eggNOG" id="KOG0800">
    <property type="taxonomic scope" value="Eukaryota"/>
</dbReference>
<keyword evidence="1" id="KW-0479">Metal-binding</keyword>